<dbReference type="EMBL" id="JANEYG010000180">
    <property type="protein sequence ID" value="KAJ8911563.1"/>
    <property type="molecule type" value="Genomic_DNA"/>
</dbReference>
<sequence length="123" mass="14518">MESSESSISSDEEFLEIARHIERPRVYRERENQFEKYSESEFRNRFRLTKENVNILVELIEDNIPIISYRGNTLSIMEQILISLRFYATGSFQILIGDDCNIHKTTVCRVVKKVTREIARLCP</sequence>
<proteinExistence type="predicted"/>
<reference evidence="1 2" key="1">
    <citation type="journal article" date="2023" name="Insect Mol. Biol.">
        <title>Genome sequencing provides insights into the evolution of gene families encoding plant cell wall-degrading enzymes in longhorned beetles.</title>
        <authorList>
            <person name="Shin N.R."/>
            <person name="Okamura Y."/>
            <person name="Kirsch R."/>
            <person name="Pauchet Y."/>
        </authorList>
    </citation>
    <scope>NUCLEOTIDE SEQUENCE [LARGE SCALE GENOMIC DNA]</scope>
    <source>
        <strain evidence="1">EAD_L_NR</strain>
    </source>
</reference>
<protein>
    <recommendedName>
        <fullName evidence="3">Nuclease HARBI1</fullName>
    </recommendedName>
</protein>
<name>A0AAV8VBJ0_9CUCU</name>
<gene>
    <name evidence="1" type="ORF">NQ315_007944</name>
</gene>
<dbReference type="Proteomes" id="UP001159042">
    <property type="component" value="Unassembled WGS sequence"/>
</dbReference>
<keyword evidence="2" id="KW-1185">Reference proteome</keyword>
<dbReference type="AlphaFoldDB" id="A0AAV8VBJ0"/>
<organism evidence="1 2">
    <name type="scientific">Exocentrus adspersus</name>
    <dbReference type="NCBI Taxonomy" id="1586481"/>
    <lineage>
        <taxon>Eukaryota</taxon>
        <taxon>Metazoa</taxon>
        <taxon>Ecdysozoa</taxon>
        <taxon>Arthropoda</taxon>
        <taxon>Hexapoda</taxon>
        <taxon>Insecta</taxon>
        <taxon>Pterygota</taxon>
        <taxon>Neoptera</taxon>
        <taxon>Endopterygota</taxon>
        <taxon>Coleoptera</taxon>
        <taxon>Polyphaga</taxon>
        <taxon>Cucujiformia</taxon>
        <taxon>Chrysomeloidea</taxon>
        <taxon>Cerambycidae</taxon>
        <taxon>Lamiinae</taxon>
        <taxon>Acanthocinini</taxon>
        <taxon>Exocentrus</taxon>
    </lineage>
</organism>
<evidence type="ECO:0000313" key="2">
    <source>
        <dbReference type="Proteomes" id="UP001159042"/>
    </source>
</evidence>
<evidence type="ECO:0008006" key="3">
    <source>
        <dbReference type="Google" id="ProtNLM"/>
    </source>
</evidence>
<evidence type="ECO:0000313" key="1">
    <source>
        <dbReference type="EMBL" id="KAJ8911563.1"/>
    </source>
</evidence>
<comment type="caution">
    <text evidence="1">The sequence shown here is derived from an EMBL/GenBank/DDBJ whole genome shotgun (WGS) entry which is preliminary data.</text>
</comment>
<accession>A0AAV8VBJ0</accession>